<accession>A0A0A9CB72</accession>
<dbReference type="GO" id="GO:0003743">
    <property type="term" value="F:translation initiation factor activity"/>
    <property type="evidence" value="ECO:0007669"/>
    <property type="project" value="UniProtKB-KW"/>
</dbReference>
<organism evidence="1">
    <name type="scientific">Arundo donax</name>
    <name type="common">Giant reed</name>
    <name type="synonym">Donax arundinaceus</name>
    <dbReference type="NCBI Taxonomy" id="35708"/>
    <lineage>
        <taxon>Eukaryota</taxon>
        <taxon>Viridiplantae</taxon>
        <taxon>Streptophyta</taxon>
        <taxon>Embryophyta</taxon>
        <taxon>Tracheophyta</taxon>
        <taxon>Spermatophyta</taxon>
        <taxon>Magnoliopsida</taxon>
        <taxon>Liliopsida</taxon>
        <taxon>Poales</taxon>
        <taxon>Poaceae</taxon>
        <taxon>PACMAD clade</taxon>
        <taxon>Arundinoideae</taxon>
        <taxon>Arundineae</taxon>
        <taxon>Arundo</taxon>
    </lineage>
</organism>
<proteinExistence type="predicted"/>
<reference evidence="1" key="1">
    <citation type="submission" date="2014-09" db="EMBL/GenBank/DDBJ databases">
        <authorList>
            <person name="Magalhaes I.L.F."/>
            <person name="Oliveira U."/>
            <person name="Santos F.R."/>
            <person name="Vidigal T.H.D.A."/>
            <person name="Brescovit A.D."/>
            <person name="Santos A.J."/>
        </authorList>
    </citation>
    <scope>NUCLEOTIDE SEQUENCE</scope>
    <source>
        <tissue evidence="1">Shoot tissue taken approximately 20 cm above the soil surface</tissue>
    </source>
</reference>
<dbReference type="AlphaFoldDB" id="A0A0A9CB72"/>
<protein>
    <submittedName>
        <fullName evidence="1">Transcription initiation factor IIF subunit beta, putative</fullName>
    </submittedName>
</protein>
<dbReference type="EMBL" id="GBRH01227290">
    <property type="protein sequence ID" value="JAD70605.1"/>
    <property type="molecule type" value="Transcribed_RNA"/>
</dbReference>
<sequence length="45" mass="5380">MKPHRENLVDYGKLCRERTNMSIIKPRNVEVTFSDDLFTCYWSVS</sequence>
<evidence type="ECO:0000313" key="1">
    <source>
        <dbReference type="EMBL" id="JAD70605.1"/>
    </source>
</evidence>
<name>A0A0A9CB72_ARUDO</name>
<keyword evidence="1" id="KW-0396">Initiation factor</keyword>
<reference evidence="1" key="2">
    <citation type="journal article" date="2015" name="Data Brief">
        <title>Shoot transcriptome of the giant reed, Arundo donax.</title>
        <authorList>
            <person name="Barrero R.A."/>
            <person name="Guerrero F.D."/>
            <person name="Moolhuijzen P."/>
            <person name="Goolsby J.A."/>
            <person name="Tidwell J."/>
            <person name="Bellgard S.E."/>
            <person name="Bellgard M.I."/>
        </authorList>
    </citation>
    <scope>NUCLEOTIDE SEQUENCE</scope>
    <source>
        <tissue evidence="1">Shoot tissue taken approximately 20 cm above the soil surface</tissue>
    </source>
</reference>
<keyword evidence="1" id="KW-0648">Protein biosynthesis</keyword>